<dbReference type="RefSeq" id="XP_022305972.1">
    <property type="nucleotide sequence ID" value="XM_022450264.1"/>
</dbReference>
<dbReference type="InterPro" id="IPR000488">
    <property type="entry name" value="Death_dom"/>
</dbReference>
<dbReference type="InterPro" id="IPR036770">
    <property type="entry name" value="Ankyrin_rpt-contain_sf"/>
</dbReference>
<evidence type="ECO:0000256" key="1">
    <source>
        <dbReference type="SAM" id="MobiDB-lite"/>
    </source>
</evidence>
<dbReference type="Gene3D" id="3.40.50.300">
    <property type="entry name" value="P-loop containing nucleotide triphosphate hydrolases"/>
    <property type="match status" value="1"/>
</dbReference>
<feature type="compositionally biased region" description="Acidic residues" evidence="1">
    <location>
        <begin position="437"/>
        <end position="449"/>
    </location>
</feature>
<evidence type="ECO:0000256" key="2">
    <source>
        <dbReference type="SAM" id="Phobius"/>
    </source>
</evidence>
<feature type="compositionally biased region" description="Polar residues" evidence="1">
    <location>
        <begin position="657"/>
        <end position="668"/>
    </location>
</feature>
<evidence type="ECO:0000259" key="3">
    <source>
        <dbReference type="PROSITE" id="PS50017"/>
    </source>
</evidence>
<dbReference type="InterPro" id="IPR027417">
    <property type="entry name" value="P-loop_NTPase"/>
</dbReference>
<dbReference type="Pfam" id="PF20720">
    <property type="entry name" value="nSTAND3"/>
    <property type="match status" value="1"/>
</dbReference>
<dbReference type="InterPro" id="IPR011029">
    <property type="entry name" value="DEATH-like_dom_sf"/>
</dbReference>
<dbReference type="SUPFAM" id="SSF48403">
    <property type="entry name" value="Ankyrin repeat"/>
    <property type="match status" value="1"/>
</dbReference>
<dbReference type="PROSITE" id="PS50017">
    <property type="entry name" value="DEATH_DOMAIN"/>
    <property type="match status" value="1"/>
</dbReference>
<feature type="region of interest" description="Disordered" evidence="1">
    <location>
        <begin position="281"/>
        <end position="453"/>
    </location>
</feature>
<keyword evidence="2" id="KW-0812">Transmembrane</keyword>
<dbReference type="OrthoDB" id="10252328at2759"/>
<dbReference type="InterPro" id="IPR049050">
    <property type="entry name" value="nSTAND3"/>
</dbReference>
<dbReference type="Gene3D" id="1.10.533.10">
    <property type="entry name" value="Death Domain, Fas"/>
    <property type="match status" value="1"/>
</dbReference>
<evidence type="ECO:0000313" key="5">
    <source>
        <dbReference type="RefSeq" id="XP_022305972.1"/>
    </source>
</evidence>
<keyword evidence="2" id="KW-1133">Transmembrane helix</keyword>
<name>A0A8B8BRL3_CRAVI</name>
<dbReference type="SMART" id="SM00005">
    <property type="entry name" value="DEATH"/>
    <property type="match status" value="1"/>
</dbReference>
<feature type="transmembrane region" description="Helical" evidence="2">
    <location>
        <begin position="187"/>
        <end position="210"/>
    </location>
</feature>
<feature type="region of interest" description="Disordered" evidence="1">
    <location>
        <begin position="628"/>
        <end position="672"/>
    </location>
</feature>
<reference evidence="5" key="1">
    <citation type="submission" date="2025-08" db="UniProtKB">
        <authorList>
            <consortium name="RefSeq"/>
        </authorList>
    </citation>
    <scope>IDENTIFICATION</scope>
    <source>
        <tissue evidence="5">Whole sample</tissue>
    </source>
</reference>
<feature type="compositionally biased region" description="Polar residues" evidence="1">
    <location>
        <begin position="333"/>
        <end position="342"/>
    </location>
</feature>
<dbReference type="GO" id="GO:0007165">
    <property type="term" value="P:signal transduction"/>
    <property type="evidence" value="ECO:0007669"/>
    <property type="project" value="InterPro"/>
</dbReference>
<dbReference type="Pfam" id="PF00531">
    <property type="entry name" value="Death"/>
    <property type="match status" value="1"/>
</dbReference>
<dbReference type="SUPFAM" id="SSF47986">
    <property type="entry name" value="DEATH domain"/>
    <property type="match status" value="1"/>
</dbReference>
<dbReference type="Gene3D" id="1.25.40.20">
    <property type="entry name" value="Ankyrin repeat-containing domain"/>
    <property type="match status" value="1"/>
</dbReference>
<keyword evidence="2" id="KW-0472">Membrane</keyword>
<dbReference type="SUPFAM" id="SSF52540">
    <property type="entry name" value="P-loop containing nucleoside triphosphate hydrolases"/>
    <property type="match status" value="2"/>
</dbReference>
<sequence>MLDCRVKGRLVLLCLAIILRSNEHYGKVLAMGIVHRVRDCPRNETEWKEASNRLNCTSGDSSPMNKYHCLPADNRTTLLEFCYSRTRAQVVEGLCMVLVERKHILNHYNCSTFNEGCPHTWYFSDEMYKYPACFEIDPLQHCYKAEATCQPTTWSVTVLSDTTQSTLVNKTSNETTPDTHDREINPLVIIIPVSCGLVLTIAVLLTIVAWKKWWRRKRCFGRKENVQPEEKDEELELLGTANNVSLDALKPLILEMGLNANAQPEGGGEESGHLEAVVDENVQPEGDGEESVPLETEVNENAQPEGDGEEFGNLGTVVNENVQPEGDGEESGSLETEVNENVQPEGDGEESGHLETEVNENVQPEGDGEESGHLETEVNENVQPEGDGEESGHLETELNENVQPEGDGEESGPSETEVNESAQPEGNGEESGHLETENDESAQPEGDGEESGHLEEELIENIERFGFNYLLQRLPSDQKKFPNIAKKLNIPHEILYWSLENREKFVKSMKAGDISVYNGRAMVIGCAYAGKTTLVKKIKGDSDLETTSTSGIEIHSHAFKLNSDESTIIVSTDEEKEKGCLCLAPGMLNILEENTQETSLSVNVNVVRDQSIVTSAREENNVVDVASRLPSSTEGTLNSNNDEVVDDTDPDVKNSIKPVNNLASNVNSPREENNVVDVASSLPSSTEGTLNSNNDEVVDDTDPDVNESIQPENVDLNDCVPSVNMENLKMLSLLDFAGHSAYYACHHIFFSPRAFFILVVDMTKDLSTVATEACTTKGLIYSNWTYADYIKYWLGSIHAYSSKKAPVILAVSHSEGADPKKVLQYFFNICYCLPKKLRTHLDKSRVFSFEKLSNKNVEDFKKCLVSTVNLQSHWGEKVPISWTKLESVLRKLKEISKVFPFSALLINILKTNDLRINNEEDLLNALMFFNDTGVILFRAEIKDIIILDVQWIVDAFKRIIFDEEHMEVMEYMSALEEFKELNEYGLLTSKVLNVLWRNFDFYQHKKSLVNHMKHLDMVAELSEDMWYVPCMNKQKFDSKILDNCNVSSRLCFLFEFLPFIIYHRLVAACINKMGMKPWKLSAKMCIFHTVTILTYKDDTHRVLIAICDNKESPHKDFPYSIEIQINVTKPREIDTSLTPKLKEDIFQNLTEITQGISSCELYSHVGYRCRLDTFGKNEESHILKEEEISGMEYDCSKCSQSHIVDVGSIRRFWEKDEPHAHLTESNAEPNSSSAKEEAHKSSTNILSDVGLMSVAAQLGAEWILVVGHLGLKQAEIEQIKLDNPYNTINQITIALQRWRDRQEGQADTILQQLLSALRSCDRTDLLDEIQERYNITARTLHSTSYAATDEMTNINRVSRLLMEPCTDQLRDLLRFYIPPAHFNTVIQTAKSRLPRLIVPQKLILPNSGVYSGKYDDMDISLLYILLRNVCGIQAHNRGWGNTPDSADRSVSANIERLRLVRNRCGHSTGGMSNAEFNQIWSEIRAAVVDLDKALGIGNKYQEVVDFIRNDTMDPTRDRHFRDQLLKHVSELENIKKDFHSLQSSQQKNNESNIPLHIQENHKSLLESWMEGDRPFHEIHSFPNILDKVQSQPVTTIIGGPGSGKTATACHLALRLQNDYDFDIVPVDDISEIKQYGHPKCKQVFILDDVIGVFGVEYEKLINLERYKESILNVLGKRSKILFTCRKAVYNESSNLKSFVLDKEYLVDLEDRNNQLNAEDRKQILNNHCKQNYILLTPDELPNVSSTVGCMMFPLLCKLFCSKPEYQALGKKFFENPYVCIRKEMDYLQRHKKIQYASLIMCMFCQNAITEIMMTKEDPRFMEIKQKVFQNCRVSGWNSEIKDSLDIMINTFTIRTYKEYSLIHDSVYEVLAFHYGNQHQEDMLEYMSSSFVAKKFSISDISDDPGDLHIKIHEEHYSAFAKRFVRDLKYLELYDVFMNKSLKIKCICSAFTDELEKMTYLEIKNVFFQKIKISSKMLGRNESRWKSKRKFVVDRKRHELLVSDLRGIKSVNWVVSYGHSQILQFLFDQVTKHKESIRRVLGWEVQEGSENSYISDREEQIRLLILGCYSGDVEVVKLLLKHCDVECINGSYYSYGTPLVAASSAGYVDIVDLLNRVAQTSTSNSIVHSVH</sequence>
<dbReference type="CDD" id="cd01670">
    <property type="entry name" value="Death"/>
    <property type="match status" value="1"/>
</dbReference>
<proteinExistence type="predicted"/>
<protein>
    <submittedName>
        <fullName evidence="5">Uncharacterized protein LOC111112629 isoform X1</fullName>
    </submittedName>
</protein>
<accession>A0A8B8BRL3</accession>
<evidence type="ECO:0000313" key="4">
    <source>
        <dbReference type="Proteomes" id="UP000694844"/>
    </source>
</evidence>
<dbReference type="Proteomes" id="UP000694844">
    <property type="component" value="Chromosome 9"/>
</dbReference>
<dbReference type="KEGG" id="cvn:111112629"/>
<keyword evidence="4" id="KW-1185">Reference proteome</keyword>
<organism evidence="4 5">
    <name type="scientific">Crassostrea virginica</name>
    <name type="common">Eastern oyster</name>
    <dbReference type="NCBI Taxonomy" id="6565"/>
    <lineage>
        <taxon>Eukaryota</taxon>
        <taxon>Metazoa</taxon>
        <taxon>Spiralia</taxon>
        <taxon>Lophotrochozoa</taxon>
        <taxon>Mollusca</taxon>
        <taxon>Bivalvia</taxon>
        <taxon>Autobranchia</taxon>
        <taxon>Pteriomorphia</taxon>
        <taxon>Ostreida</taxon>
        <taxon>Ostreoidea</taxon>
        <taxon>Ostreidae</taxon>
        <taxon>Crassostrea</taxon>
    </lineage>
</organism>
<dbReference type="GeneID" id="111112629"/>
<feature type="compositionally biased region" description="Polar residues" evidence="1">
    <location>
        <begin position="629"/>
        <end position="642"/>
    </location>
</feature>
<gene>
    <name evidence="5" type="primary">LOC111112629</name>
</gene>
<feature type="domain" description="Death" evidence="3">
    <location>
        <begin position="1247"/>
        <end position="1333"/>
    </location>
</feature>
<dbReference type="InterPro" id="IPR041249">
    <property type="entry name" value="HEPN_DZIP3"/>
</dbReference>
<dbReference type="Pfam" id="PF18738">
    <property type="entry name" value="HEPN_DZIP3"/>
    <property type="match status" value="1"/>
</dbReference>